<keyword evidence="1" id="KW-0472">Membrane</keyword>
<accession>A0A076FG37</accession>
<feature type="transmembrane region" description="Helical" evidence="1">
    <location>
        <begin position="132"/>
        <end position="153"/>
    </location>
</feature>
<dbReference type="RefSeq" id="YP_009052168.1">
    <property type="nucleotide sequence ID" value="NC_024697.1"/>
</dbReference>
<protein>
    <submittedName>
        <fullName evidence="2">Uncharacterized protein</fullName>
    </submittedName>
</protein>
<name>A0A076FG37_9VIRU</name>
<sequence length="159" mass="17014">MFKMLKKLNKKIVSSTIASALVVAVIVYALVMLSKNNFSFKKAFKEVKETLNECTGTSTSGCGQLTKDDCEAHYKIDSEKGTHRCTWRADSNDGAGACKFITKKPENTQCQAPAQGGEDGEDGEDADMTTTYVALSVGGLLIVGGAVAVYSVLKSRQSD</sequence>
<organism evidence="2 3">
    <name type="scientific">Aureococcus anophagefferens virus</name>
    <dbReference type="NCBI Taxonomy" id="1474867"/>
    <lineage>
        <taxon>Viruses</taxon>
        <taxon>Varidnaviria</taxon>
        <taxon>Bamfordvirae</taxon>
        <taxon>Nucleocytoviricota</taxon>
        <taxon>Megaviricetes</taxon>
        <taxon>Imitervirales</taxon>
        <taxon>Schizomimiviridae</taxon>
        <taxon>Kratosvirus</taxon>
        <taxon>Kratosvirus quantuckense</taxon>
    </lineage>
</organism>
<dbReference type="GeneID" id="20041549"/>
<keyword evidence="3" id="KW-1185">Reference proteome</keyword>
<dbReference type="KEGG" id="vg:20041549"/>
<evidence type="ECO:0000313" key="3">
    <source>
        <dbReference type="Proteomes" id="UP000028667"/>
    </source>
</evidence>
<proteinExistence type="predicted"/>
<evidence type="ECO:0000256" key="1">
    <source>
        <dbReference type="SAM" id="Phobius"/>
    </source>
</evidence>
<dbReference type="EMBL" id="KJ645900">
    <property type="protein sequence ID" value="AII16985.1"/>
    <property type="molecule type" value="Genomic_DNA"/>
</dbReference>
<gene>
    <name evidence="2" type="ORF">AaV_090</name>
</gene>
<keyword evidence="1" id="KW-0812">Transmembrane</keyword>
<reference evidence="2 3" key="1">
    <citation type="journal article" date="2014" name="Virology">
        <title>Genome of brown tide virus (AaV), the little giant of the Megaviridae, elucidates NCLDV genome expansion and host-virus coevolution.</title>
        <authorList>
            <person name="Moniruzzaman M."/>
            <person name="LeCleir G.R."/>
            <person name="Brown C.M."/>
            <person name="Gobler C.J."/>
            <person name="Bidle K.D."/>
            <person name="Wilson W.H."/>
            <person name="Wilhelm S.W."/>
        </authorList>
    </citation>
    <scope>NUCLEOTIDE SEQUENCE [LARGE SCALE GENOMIC DNA]</scope>
    <source>
        <strain evidence="2">BtV-01</strain>
    </source>
</reference>
<keyword evidence="1" id="KW-1133">Transmembrane helix</keyword>
<feature type="transmembrane region" description="Helical" evidence="1">
    <location>
        <begin position="12"/>
        <end position="31"/>
    </location>
</feature>
<evidence type="ECO:0000313" key="2">
    <source>
        <dbReference type="EMBL" id="AII16985.1"/>
    </source>
</evidence>
<dbReference type="Proteomes" id="UP000028667">
    <property type="component" value="Segment"/>
</dbReference>